<organism evidence="1 2">
    <name type="scientific">Trichlorobacter thiogenes</name>
    <dbReference type="NCBI Taxonomy" id="115783"/>
    <lineage>
        <taxon>Bacteria</taxon>
        <taxon>Pseudomonadati</taxon>
        <taxon>Thermodesulfobacteriota</taxon>
        <taxon>Desulfuromonadia</taxon>
        <taxon>Geobacterales</taxon>
        <taxon>Geobacteraceae</taxon>
        <taxon>Trichlorobacter</taxon>
    </lineage>
</organism>
<reference evidence="2" key="1">
    <citation type="submission" date="2017-02" db="EMBL/GenBank/DDBJ databases">
        <authorList>
            <person name="Varghese N."/>
            <person name="Submissions S."/>
        </authorList>
    </citation>
    <scope>NUCLEOTIDE SEQUENCE [LARGE SCALE GENOMIC DNA]</scope>
    <source>
        <strain evidence="2">ATCC BAA-34</strain>
    </source>
</reference>
<keyword evidence="2" id="KW-1185">Reference proteome</keyword>
<accession>A0A1T4K253</accession>
<evidence type="ECO:0000313" key="2">
    <source>
        <dbReference type="Proteomes" id="UP000190102"/>
    </source>
</evidence>
<proteinExistence type="predicted"/>
<name>A0A1T4K253_9BACT</name>
<dbReference type="AlphaFoldDB" id="A0A1T4K253"/>
<dbReference type="OrthoDB" id="598394at2"/>
<gene>
    <name evidence="1" type="ORF">SAMN02745119_00257</name>
</gene>
<dbReference type="RefSeq" id="WP_078788563.1">
    <property type="nucleotide sequence ID" value="NZ_FUWR01000001.1"/>
</dbReference>
<protein>
    <submittedName>
        <fullName evidence="1">Uncharacterized protein</fullName>
    </submittedName>
</protein>
<dbReference type="STRING" id="115783.SAMN02745119_00257"/>
<dbReference type="Proteomes" id="UP000190102">
    <property type="component" value="Unassembled WGS sequence"/>
</dbReference>
<evidence type="ECO:0000313" key="1">
    <source>
        <dbReference type="EMBL" id="SJZ36449.1"/>
    </source>
</evidence>
<sequence>MQAQRIVTQTDSTGHLTGLPLLPPGKSVEVIMLLLDTPLPAKKNKVPAHLRGKLREIGDVMSSAPAQDWNIA</sequence>
<dbReference type="EMBL" id="FUWR01000001">
    <property type="protein sequence ID" value="SJZ36449.1"/>
    <property type="molecule type" value="Genomic_DNA"/>
</dbReference>